<evidence type="ECO:0000256" key="2">
    <source>
        <dbReference type="PIRSR" id="PIRSR605754-1"/>
    </source>
</evidence>
<evidence type="ECO:0000256" key="3">
    <source>
        <dbReference type="SAM" id="Phobius"/>
    </source>
</evidence>
<feature type="active site" description="Acyl-thioester intermediate" evidence="2">
    <location>
        <position position="203"/>
    </location>
</feature>
<dbReference type="NCBIfam" id="TIGR01076">
    <property type="entry name" value="sortase_fam"/>
    <property type="match status" value="1"/>
</dbReference>
<dbReference type="InterPro" id="IPR005754">
    <property type="entry name" value="Sortase"/>
</dbReference>
<dbReference type="GO" id="GO:0016787">
    <property type="term" value="F:hydrolase activity"/>
    <property type="evidence" value="ECO:0007669"/>
    <property type="project" value="UniProtKB-KW"/>
</dbReference>
<dbReference type="SUPFAM" id="SSF63817">
    <property type="entry name" value="Sortase"/>
    <property type="match status" value="1"/>
</dbReference>
<name>E8JMV4_STREI</name>
<keyword evidence="3" id="KW-0812">Transmembrane</keyword>
<dbReference type="Gene3D" id="2.40.260.10">
    <property type="entry name" value="Sortase"/>
    <property type="match status" value="1"/>
</dbReference>
<feature type="active site" description="Proton donor/acceptor" evidence="2">
    <location>
        <position position="141"/>
    </location>
</feature>
<keyword evidence="3" id="KW-0472">Membrane</keyword>
<feature type="transmembrane region" description="Helical" evidence="3">
    <location>
        <begin position="258"/>
        <end position="275"/>
    </location>
</feature>
<gene>
    <name evidence="4" type="ORF">HMPREF0819_0327</name>
</gene>
<dbReference type="RefSeq" id="WP_004231384.1">
    <property type="nucleotide sequence ID" value="NZ_GL698429.1"/>
</dbReference>
<dbReference type="EMBL" id="AEVB01000009">
    <property type="protein sequence ID" value="EFW89395.1"/>
    <property type="molecule type" value="Genomic_DNA"/>
</dbReference>
<dbReference type="HOGENOM" id="CLU_045680_1_1_9"/>
<accession>E8JMV4</accession>
<dbReference type="InterPro" id="IPR042002">
    <property type="entry name" value="Sortase_C"/>
</dbReference>
<dbReference type="CDD" id="cd05827">
    <property type="entry name" value="Sortase_C"/>
    <property type="match status" value="1"/>
</dbReference>
<evidence type="ECO:0000256" key="1">
    <source>
        <dbReference type="ARBA" id="ARBA00022801"/>
    </source>
</evidence>
<dbReference type="eggNOG" id="COG3764">
    <property type="taxonomic scope" value="Bacteria"/>
</dbReference>
<reference evidence="4 5" key="1">
    <citation type="submission" date="2010-12" db="EMBL/GenBank/DDBJ databases">
        <authorList>
            <person name="Muzny D."/>
            <person name="Qin X."/>
            <person name="Deng J."/>
            <person name="Jiang H."/>
            <person name="Liu Y."/>
            <person name="Qu J."/>
            <person name="Song X.-Z."/>
            <person name="Zhang L."/>
            <person name="Thornton R."/>
            <person name="Coyle M."/>
            <person name="Francisco L."/>
            <person name="Jackson L."/>
            <person name="Javaid M."/>
            <person name="Korchina V."/>
            <person name="Kovar C."/>
            <person name="Mata R."/>
            <person name="Mathew T."/>
            <person name="Ngo R."/>
            <person name="Nguyen L."/>
            <person name="Nguyen N."/>
            <person name="Okwuonu G."/>
            <person name="Ongeri F."/>
            <person name="Pham C."/>
            <person name="Simmons D."/>
            <person name="Wilczek-Boney K."/>
            <person name="Hale W."/>
            <person name="Jakkamsetti A."/>
            <person name="Pham P."/>
            <person name="Ruth R."/>
            <person name="San Lucas F."/>
            <person name="Warren J."/>
            <person name="Zhang J."/>
            <person name="Zhao Z."/>
            <person name="Zhou C."/>
            <person name="Zhu D."/>
            <person name="Lee S."/>
            <person name="Bess C."/>
            <person name="Blankenburg K."/>
            <person name="Forbes L."/>
            <person name="Fu Q."/>
            <person name="Gubbala S."/>
            <person name="Hirani K."/>
            <person name="Jayaseelan J.C."/>
            <person name="Lara F."/>
            <person name="Munidasa M."/>
            <person name="Palculict T."/>
            <person name="Patil S."/>
            <person name="Pu L.-L."/>
            <person name="Saada N."/>
            <person name="Tang L."/>
            <person name="Weissenberger G."/>
            <person name="Zhu Y."/>
            <person name="Hemphill L."/>
            <person name="Shang Y."/>
            <person name="Youmans B."/>
            <person name="Ayvaz T."/>
            <person name="Ross M."/>
            <person name="Santibanez J."/>
            <person name="Aqrawi P."/>
            <person name="Gross S."/>
            <person name="Joshi V."/>
            <person name="Fowler G."/>
            <person name="Nazareth L."/>
            <person name="Reid J."/>
            <person name="Worley K."/>
            <person name="Petrosino J."/>
            <person name="Highlander S."/>
            <person name="Gibbs R."/>
        </authorList>
    </citation>
    <scope>NUCLEOTIDE SEQUENCE [LARGE SCALE GENOMIC DNA]</scope>
    <source>
        <strain evidence="4 5">ATCC 9812</strain>
    </source>
</reference>
<dbReference type="InterPro" id="IPR023365">
    <property type="entry name" value="Sortase_dom-sf"/>
</dbReference>
<sequence>MKKKKIFGLSLLLIGLIILSYPFVLMVHYDIAQLETNQAFITYQENSQVNLKRIYSAIKETTISTPIRDVFTEKKNGQNSPYSTVLDTNKVWGQIVIPSLGQRFDLYLDADYNKLTKGVATLVGTGAPLGIKGQRPIIAGHRITYNNMSFNFIPELKKGDKIFIIFLNQTLIYSVYSKEIIDEYDSNKLKPVSGQDTITLMTCTNAPQYNQRYLVNAKRVETTYQVPQKTINKTINKTSILNVITSKDNSTLFKVKRSSPYLILILSFSLLVYFGKKFYQLVKQLKE</sequence>
<keyword evidence="3" id="KW-1133">Transmembrane helix</keyword>
<evidence type="ECO:0000313" key="4">
    <source>
        <dbReference type="EMBL" id="EFW89395.1"/>
    </source>
</evidence>
<dbReference type="AlphaFoldDB" id="E8JMV4"/>
<protein>
    <submittedName>
        <fullName evidence="4">Sortase family protein</fullName>
    </submittedName>
</protein>
<evidence type="ECO:0000313" key="5">
    <source>
        <dbReference type="Proteomes" id="UP000005699"/>
    </source>
</evidence>
<dbReference type="Pfam" id="PF04203">
    <property type="entry name" value="Sortase"/>
    <property type="match status" value="1"/>
</dbReference>
<proteinExistence type="predicted"/>
<comment type="caution">
    <text evidence="4">The sequence shown here is derived from an EMBL/GenBank/DDBJ whole genome shotgun (WGS) entry which is preliminary data.</text>
</comment>
<organism evidence="4 5">
    <name type="scientific">Streptococcus equinus ATCC 9812</name>
    <dbReference type="NCBI Taxonomy" id="525379"/>
    <lineage>
        <taxon>Bacteria</taxon>
        <taxon>Bacillati</taxon>
        <taxon>Bacillota</taxon>
        <taxon>Bacilli</taxon>
        <taxon>Lactobacillales</taxon>
        <taxon>Streptococcaceae</taxon>
        <taxon>Streptococcus</taxon>
    </lineage>
</organism>
<dbReference type="Proteomes" id="UP000005699">
    <property type="component" value="Unassembled WGS sequence"/>
</dbReference>
<keyword evidence="1" id="KW-0378">Hydrolase</keyword>